<keyword evidence="3" id="KW-1185">Reference proteome</keyword>
<comment type="caution">
    <text evidence="2">The sequence shown here is derived from an EMBL/GenBank/DDBJ whole genome shotgun (WGS) entry which is preliminary data.</text>
</comment>
<dbReference type="EMBL" id="QRBE01000014">
    <property type="protein sequence ID" value="RDS79317.1"/>
    <property type="molecule type" value="Genomic_DNA"/>
</dbReference>
<dbReference type="AlphaFoldDB" id="A0A370WTI4"/>
<name>A0A370WTI4_9GAMM</name>
<feature type="domain" description="PPC" evidence="1">
    <location>
        <begin position="9"/>
        <end position="145"/>
    </location>
</feature>
<dbReference type="Gene3D" id="3.30.1330.80">
    <property type="entry name" value="Hypothetical protein, similar to alpha- acetolactate decarboxylase, domain 2"/>
    <property type="match status" value="1"/>
</dbReference>
<dbReference type="Proteomes" id="UP000254258">
    <property type="component" value="Unassembled WGS sequence"/>
</dbReference>
<protein>
    <submittedName>
        <fullName evidence="2">DUF296 domain-containing protein</fullName>
    </submittedName>
</protein>
<accession>A0A370WTI4</accession>
<dbReference type="SUPFAM" id="SSF117856">
    <property type="entry name" value="AF0104/ALDC/Ptd012-like"/>
    <property type="match status" value="1"/>
</dbReference>
<dbReference type="OrthoDB" id="9798999at2"/>
<sequence>MHHQLIRHGQGSRTWSIVLDAGDEVNTCLQDFARREVLSATRFTAIGTLHDAVLGYFESEKQSYRRDALDQPTQIVSLVGDIALHNGRPRIHIRAVLGNGDGSTVDARLLEGRVKSTMEIVMTEAPVRLHKDYDADAGLALFKHGGSAA</sequence>
<dbReference type="RefSeq" id="WP_115497062.1">
    <property type="nucleotide sequence ID" value="NZ_QRBE01000014.1"/>
</dbReference>
<reference evidence="2 3" key="1">
    <citation type="submission" date="2018-07" db="EMBL/GenBank/DDBJ databases">
        <title>Dyella monticola sp. nov. and Dyella psychrodurans sp. nov. isolated from monsoon evergreen broad-leaved forest soil of Dinghu Mountain, China.</title>
        <authorList>
            <person name="Gao Z."/>
            <person name="Qiu L."/>
        </authorList>
    </citation>
    <scope>NUCLEOTIDE SEQUENCE [LARGE SCALE GENOMIC DNA]</scope>
    <source>
        <strain evidence="2 3">4G-K06</strain>
    </source>
</reference>
<dbReference type="PANTHER" id="PTHR34988:SF1">
    <property type="entry name" value="DNA-BINDING PROTEIN"/>
    <property type="match status" value="1"/>
</dbReference>
<evidence type="ECO:0000313" key="3">
    <source>
        <dbReference type="Proteomes" id="UP000254258"/>
    </source>
</evidence>
<evidence type="ECO:0000313" key="2">
    <source>
        <dbReference type="EMBL" id="RDS79317.1"/>
    </source>
</evidence>
<dbReference type="PROSITE" id="PS51742">
    <property type="entry name" value="PPC"/>
    <property type="match status" value="1"/>
</dbReference>
<proteinExistence type="predicted"/>
<gene>
    <name evidence="2" type="ORF">DWU98_18495</name>
</gene>
<organism evidence="2 3">
    <name type="scientific">Dyella monticola</name>
    <dbReference type="NCBI Taxonomy" id="1927958"/>
    <lineage>
        <taxon>Bacteria</taxon>
        <taxon>Pseudomonadati</taxon>
        <taxon>Pseudomonadota</taxon>
        <taxon>Gammaproteobacteria</taxon>
        <taxon>Lysobacterales</taxon>
        <taxon>Rhodanobacteraceae</taxon>
        <taxon>Dyella</taxon>
    </lineage>
</organism>
<dbReference type="CDD" id="cd11378">
    <property type="entry name" value="DUF296"/>
    <property type="match status" value="1"/>
</dbReference>
<dbReference type="Pfam" id="PF03479">
    <property type="entry name" value="PCC"/>
    <property type="match status" value="1"/>
</dbReference>
<evidence type="ECO:0000259" key="1">
    <source>
        <dbReference type="PROSITE" id="PS51742"/>
    </source>
</evidence>
<dbReference type="InterPro" id="IPR005175">
    <property type="entry name" value="PPC_dom"/>
</dbReference>
<dbReference type="PANTHER" id="PTHR34988">
    <property type="entry name" value="PROTEIN, PUTATIVE-RELATED"/>
    <property type="match status" value="1"/>
</dbReference>